<accession>A0ABP6QA84</accession>
<comment type="caution">
    <text evidence="1">The sequence shown here is derived from an EMBL/GenBank/DDBJ whole genome shotgun (WGS) entry which is preliminary data.</text>
</comment>
<dbReference type="RefSeq" id="WP_344826331.1">
    <property type="nucleotide sequence ID" value="NZ_BAAAUV010000005.1"/>
</dbReference>
<organism evidence="1 2">
    <name type="scientific">Actinocorallia longicatena</name>
    <dbReference type="NCBI Taxonomy" id="111803"/>
    <lineage>
        <taxon>Bacteria</taxon>
        <taxon>Bacillati</taxon>
        <taxon>Actinomycetota</taxon>
        <taxon>Actinomycetes</taxon>
        <taxon>Streptosporangiales</taxon>
        <taxon>Thermomonosporaceae</taxon>
        <taxon>Actinocorallia</taxon>
    </lineage>
</organism>
<name>A0ABP6QA84_9ACTN</name>
<dbReference type="EMBL" id="BAAAUV010000005">
    <property type="protein sequence ID" value="GAA3207760.1"/>
    <property type="molecule type" value="Genomic_DNA"/>
</dbReference>
<sequence length="68" mass="7155">MITLLIGLFPFGILLGMLALEKIESALPAVAGPEPETAEPSLAEAEIISLLPRLQQRLAVGETLTDTA</sequence>
<evidence type="ECO:0000313" key="2">
    <source>
        <dbReference type="Proteomes" id="UP001501237"/>
    </source>
</evidence>
<keyword evidence="2" id="KW-1185">Reference proteome</keyword>
<protein>
    <submittedName>
        <fullName evidence="1">Uncharacterized protein</fullName>
    </submittedName>
</protein>
<evidence type="ECO:0000313" key="1">
    <source>
        <dbReference type="EMBL" id="GAA3207760.1"/>
    </source>
</evidence>
<gene>
    <name evidence="1" type="ORF">GCM10010468_24270</name>
</gene>
<dbReference type="Proteomes" id="UP001501237">
    <property type="component" value="Unassembled WGS sequence"/>
</dbReference>
<reference evidence="2" key="1">
    <citation type="journal article" date="2019" name="Int. J. Syst. Evol. Microbiol.">
        <title>The Global Catalogue of Microorganisms (GCM) 10K type strain sequencing project: providing services to taxonomists for standard genome sequencing and annotation.</title>
        <authorList>
            <consortium name="The Broad Institute Genomics Platform"/>
            <consortium name="The Broad Institute Genome Sequencing Center for Infectious Disease"/>
            <person name="Wu L."/>
            <person name="Ma J."/>
        </authorList>
    </citation>
    <scope>NUCLEOTIDE SEQUENCE [LARGE SCALE GENOMIC DNA]</scope>
    <source>
        <strain evidence="2">JCM 9377</strain>
    </source>
</reference>
<proteinExistence type="predicted"/>